<keyword evidence="3" id="KW-1185">Reference proteome</keyword>
<organism evidence="2 3">
    <name type="scientific">Vulcanisaeta moutnovskia (strain 768-28)</name>
    <dbReference type="NCBI Taxonomy" id="985053"/>
    <lineage>
        <taxon>Archaea</taxon>
        <taxon>Thermoproteota</taxon>
        <taxon>Thermoprotei</taxon>
        <taxon>Thermoproteales</taxon>
        <taxon>Thermoproteaceae</taxon>
        <taxon>Vulcanisaeta</taxon>
    </lineage>
</organism>
<proteinExistence type="predicted"/>
<evidence type="ECO:0000313" key="2">
    <source>
        <dbReference type="EMBL" id="ADY00264.1"/>
    </source>
</evidence>
<dbReference type="HOGENOM" id="CLU_1406043_0_0_2"/>
<evidence type="ECO:0000313" key="3">
    <source>
        <dbReference type="Proteomes" id="UP000007485"/>
    </source>
</evidence>
<accession>F0QYY3</accession>
<keyword evidence="1" id="KW-0472">Membrane</keyword>
<gene>
    <name evidence="2" type="ordered locus">VMUT_0047</name>
</gene>
<dbReference type="Proteomes" id="UP000007485">
    <property type="component" value="Chromosome"/>
</dbReference>
<reference evidence="2 3" key="1">
    <citation type="journal article" date="2011" name="J. Bacteriol.">
        <title>Complete genome sequence of 'Vulcanisaeta moutnovskia' strain 768-28, a novel member of the hyperthermophilic crenarchaeal genus vulcanisaeta.</title>
        <authorList>
            <person name="Gumerov V.M."/>
            <person name="Mardanov A.V."/>
            <person name="Beletsky A.V."/>
            <person name="Prokofeva M.I."/>
            <person name="Bonch-Osmolovskaya E.A."/>
            <person name="Ravin N.V."/>
            <person name="Skryabin K.G."/>
        </authorList>
    </citation>
    <scope>NUCLEOTIDE SEQUENCE [LARGE SCALE GENOMIC DNA]</scope>
    <source>
        <strain evidence="2 3">768-28</strain>
    </source>
</reference>
<dbReference type="STRING" id="985053.VMUT_0047"/>
<sequence>MWFLIGYLLPLKMNASLSVTIGLQLFFGLFFILAIYSLYRDIKRRGKFIKDFALYRDYAWFLTKNDKEVTIPIGEFNPCVVDYAPPVRSYSPQWGSLYFPGKVWIRINHYGEDYILLIDTEQCRRLNQILNTDFGKPRIDWCGGRVVKDMGKLGRIERPGLAC</sequence>
<dbReference type="EMBL" id="CP002529">
    <property type="protein sequence ID" value="ADY00264.1"/>
    <property type="molecule type" value="Genomic_DNA"/>
</dbReference>
<keyword evidence="1" id="KW-0812">Transmembrane</keyword>
<protein>
    <submittedName>
        <fullName evidence="2">Uncharacterized protein</fullName>
    </submittedName>
</protein>
<dbReference type="AlphaFoldDB" id="F0QYY3"/>
<feature type="transmembrane region" description="Helical" evidence="1">
    <location>
        <begin position="20"/>
        <end position="39"/>
    </location>
</feature>
<keyword evidence="1" id="KW-1133">Transmembrane helix</keyword>
<dbReference type="KEGG" id="vmo:VMUT_0047"/>
<name>F0QYY3_VULM7</name>
<evidence type="ECO:0000256" key="1">
    <source>
        <dbReference type="SAM" id="Phobius"/>
    </source>
</evidence>
<dbReference type="eggNOG" id="arCOG13865">
    <property type="taxonomic scope" value="Archaea"/>
</dbReference>